<dbReference type="SUPFAM" id="SSF52980">
    <property type="entry name" value="Restriction endonuclease-like"/>
    <property type="match status" value="1"/>
</dbReference>
<dbReference type="Proteomes" id="UP001596414">
    <property type="component" value="Unassembled WGS sequence"/>
</dbReference>
<proteinExistence type="predicted"/>
<dbReference type="Pfam" id="PF04471">
    <property type="entry name" value="Mrr_cat"/>
    <property type="match status" value="1"/>
</dbReference>
<feature type="domain" description="Restriction endonuclease type IV Mrr" evidence="1">
    <location>
        <begin position="208"/>
        <end position="309"/>
    </location>
</feature>
<dbReference type="GO" id="GO:0004519">
    <property type="term" value="F:endonuclease activity"/>
    <property type="evidence" value="ECO:0007669"/>
    <property type="project" value="UniProtKB-KW"/>
</dbReference>
<evidence type="ECO:0000313" key="3">
    <source>
        <dbReference type="Proteomes" id="UP001596414"/>
    </source>
</evidence>
<keyword evidence="2" id="KW-0255">Endonuclease</keyword>
<dbReference type="EMBL" id="JBHSZQ010000013">
    <property type="protein sequence ID" value="MFC7126032.1"/>
    <property type="molecule type" value="Genomic_DNA"/>
</dbReference>
<name>A0ABD5XCB1_9EURY</name>
<sequence>MTGIVILPAGRDDAFEDYQQFVRDGHPIDDIEPYLNEEDFELFQKTSDADRVHVWGTSVDSTWQNVERNDIALVYHDGGFVARGQVLQLRHDPDLAEYLWKESVDHGRWDDESPWEYMTFLTDIEEIDVDIEEFNALVGYDETYRPQGFTRVADKRLDQLAAEESVETAIAELTDAGERVHPVDDENDGPTPALADQLQDASTDGDAHQEFEQLVAKAFSRLGCTADWIEGGGDTDVEIRAPKHVVVEVKARSNGRVNSLEVTNIDKHRRQRGADHAIVVAPGFAPKVIDNAETTELTTIAVDELVELLDRREQYAVPPEETMGLLTRSGAFQDDRLDLLDESIQDRITAGETVLAVIRALERADGSVETAEEVRWIVVGMENSDDIPAIREVRSALQLLTHPSLGVVEQDEDGYRVTTDYENGVELVQSLGDIVRSSTTGGCPE</sequence>
<evidence type="ECO:0000259" key="1">
    <source>
        <dbReference type="Pfam" id="PF04471"/>
    </source>
</evidence>
<dbReference type="RefSeq" id="WP_267638770.1">
    <property type="nucleotide sequence ID" value="NZ_JAODIY010000039.1"/>
</dbReference>
<reference evidence="2 3" key="1">
    <citation type="journal article" date="2014" name="Int. J. Syst. Evol. Microbiol.">
        <title>Complete genome sequence of Corynebacterium casei LMG S-19264T (=DSM 44701T), isolated from a smear-ripened cheese.</title>
        <authorList>
            <consortium name="US DOE Joint Genome Institute (JGI-PGF)"/>
            <person name="Walter F."/>
            <person name="Albersmeier A."/>
            <person name="Kalinowski J."/>
            <person name="Ruckert C."/>
        </authorList>
    </citation>
    <scope>NUCLEOTIDE SEQUENCE [LARGE SCALE GENOMIC DNA]</scope>
    <source>
        <strain evidence="2 3">CGMCC 4.7215</strain>
    </source>
</reference>
<protein>
    <submittedName>
        <fullName evidence="2">Restriction endonuclease</fullName>
        <ecNumber evidence="2">3.1.21.-</ecNumber>
    </submittedName>
</protein>
<dbReference type="InterPro" id="IPR011335">
    <property type="entry name" value="Restrct_endonuc-II-like"/>
</dbReference>
<dbReference type="AlphaFoldDB" id="A0ABD5XCB1"/>
<evidence type="ECO:0000313" key="2">
    <source>
        <dbReference type="EMBL" id="MFC7126032.1"/>
    </source>
</evidence>
<gene>
    <name evidence="2" type="ORF">ACFQJ7_08275</name>
</gene>
<dbReference type="EC" id="3.1.21.-" evidence="2"/>
<comment type="caution">
    <text evidence="2">The sequence shown here is derived from an EMBL/GenBank/DDBJ whole genome shotgun (WGS) entry which is preliminary data.</text>
</comment>
<keyword evidence="2" id="KW-0378">Hydrolase</keyword>
<accession>A0ABD5XCB1</accession>
<keyword evidence="2" id="KW-0540">Nuclease</keyword>
<organism evidence="2 3">
    <name type="scientific">Halovenus rubra</name>
    <dbReference type="NCBI Taxonomy" id="869890"/>
    <lineage>
        <taxon>Archaea</taxon>
        <taxon>Methanobacteriati</taxon>
        <taxon>Methanobacteriota</taxon>
        <taxon>Stenosarchaea group</taxon>
        <taxon>Halobacteria</taxon>
        <taxon>Halobacteriales</taxon>
        <taxon>Haloarculaceae</taxon>
        <taxon>Halovenus</taxon>
    </lineage>
</organism>
<dbReference type="GO" id="GO:0016787">
    <property type="term" value="F:hydrolase activity"/>
    <property type="evidence" value="ECO:0007669"/>
    <property type="project" value="UniProtKB-KW"/>
</dbReference>
<dbReference type="InterPro" id="IPR007560">
    <property type="entry name" value="Restrct_endonuc_IV_Mrr"/>
</dbReference>